<keyword evidence="7 11" id="KW-0653">Protein transport</keyword>
<dbReference type="KEGG" id="tdu:QJT80_11265"/>
<dbReference type="GO" id="GO:0015450">
    <property type="term" value="F:protein-transporting ATPase activity"/>
    <property type="evidence" value="ECO:0007669"/>
    <property type="project" value="UniProtKB-UniRule"/>
</dbReference>
<evidence type="ECO:0000256" key="10">
    <source>
        <dbReference type="ARBA" id="ARBA00023136"/>
    </source>
</evidence>
<reference evidence="13" key="1">
    <citation type="journal article" date="2023" name="Int. J. Mol. Sci.">
        <title>Metagenomics Revealed a New Genus 'Candidatus Thiocaldithrix dubininis' gen. nov., sp. nov. and a New Species 'Candidatus Thiothrix putei' sp. nov. in the Family Thiotrichaceae, Some Members of Which Have Traits of Both Na+- and H+-Motive Energetics.</title>
        <authorList>
            <person name="Ravin N.V."/>
            <person name="Muntyan M.S."/>
            <person name="Smolyakov D.D."/>
            <person name="Rudenko T.S."/>
            <person name="Beletsky A.V."/>
            <person name="Mardanov A.V."/>
            <person name="Grabovich M.Y."/>
        </authorList>
    </citation>
    <scope>NUCLEOTIDE SEQUENCE</scope>
    <source>
        <strain evidence="13">GKL-01</strain>
    </source>
</reference>
<comment type="caution">
    <text evidence="11">Lacks conserved residue(s) required for the propagation of feature annotation.</text>
</comment>
<feature type="transmembrane region" description="Helical" evidence="11">
    <location>
        <begin position="52"/>
        <end position="74"/>
    </location>
</feature>
<dbReference type="AlphaFoldDB" id="A0AA95H5S6"/>
<proteinExistence type="inferred from homology"/>
<evidence type="ECO:0000256" key="3">
    <source>
        <dbReference type="ARBA" id="ARBA00017876"/>
    </source>
</evidence>
<keyword evidence="9 11" id="KW-0811">Translocation</keyword>
<evidence type="ECO:0000256" key="11">
    <source>
        <dbReference type="RuleBase" id="RU365087"/>
    </source>
</evidence>
<comment type="subcellular location">
    <subcellularLocation>
        <location evidence="1 11">Cell membrane</location>
        <topology evidence="1 11">Multi-pass membrane protein</topology>
    </subcellularLocation>
</comment>
<sequence length="162" mass="16303">MLYNILLIVQIVVSAGIIVLVLMQQGKGADAGAAFGSGASGTVFGSRGSANFLSRTTAILATVFFLNSIALAFLASGRTVQSISVMDSVKSAPAADSKPVVQTSDVPSLPASKEAKPVDAVVPPAVDVKVSEVPAAPANTAQPAAPTQNPAETAEKPVQSSK</sequence>
<keyword evidence="4 11" id="KW-0813">Transport</keyword>
<name>A0AA95H5S6_9GAMM</name>
<feature type="compositionally biased region" description="Low complexity" evidence="12">
    <location>
        <begin position="133"/>
        <end position="152"/>
    </location>
</feature>
<dbReference type="PRINTS" id="PR01651">
    <property type="entry name" value="SECGEXPORT"/>
</dbReference>
<dbReference type="GO" id="GO:0065002">
    <property type="term" value="P:intracellular protein transmembrane transport"/>
    <property type="evidence" value="ECO:0007669"/>
    <property type="project" value="TreeGrafter"/>
</dbReference>
<dbReference type="NCBIfam" id="TIGR00810">
    <property type="entry name" value="secG"/>
    <property type="match status" value="1"/>
</dbReference>
<dbReference type="PANTHER" id="PTHR34182:SF1">
    <property type="entry name" value="PROTEIN-EXPORT MEMBRANE PROTEIN SECG"/>
    <property type="match status" value="1"/>
</dbReference>
<dbReference type="Pfam" id="PF03840">
    <property type="entry name" value="SecG"/>
    <property type="match status" value="1"/>
</dbReference>
<dbReference type="InterPro" id="IPR004692">
    <property type="entry name" value="SecG"/>
</dbReference>
<evidence type="ECO:0000256" key="12">
    <source>
        <dbReference type="SAM" id="MobiDB-lite"/>
    </source>
</evidence>
<dbReference type="GO" id="GO:0043952">
    <property type="term" value="P:protein transport by the Sec complex"/>
    <property type="evidence" value="ECO:0007669"/>
    <property type="project" value="TreeGrafter"/>
</dbReference>
<accession>A0AA95H5S6</accession>
<evidence type="ECO:0000313" key="13">
    <source>
        <dbReference type="EMBL" id="WGZ90073.1"/>
    </source>
</evidence>
<evidence type="ECO:0000256" key="7">
    <source>
        <dbReference type="ARBA" id="ARBA00022927"/>
    </source>
</evidence>
<evidence type="ECO:0000256" key="6">
    <source>
        <dbReference type="ARBA" id="ARBA00022692"/>
    </source>
</evidence>
<evidence type="ECO:0000256" key="9">
    <source>
        <dbReference type="ARBA" id="ARBA00023010"/>
    </source>
</evidence>
<dbReference type="GO" id="GO:0009306">
    <property type="term" value="P:protein secretion"/>
    <property type="evidence" value="ECO:0007669"/>
    <property type="project" value="UniProtKB-UniRule"/>
</dbReference>
<evidence type="ECO:0000256" key="1">
    <source>
        <dbReference type="ARBA" id="ARBA00004651"/>
    </source>
</evidence>
<protein>
    <recommendedName>
        <fullName evidence="3 11">Protein-export membrane protein SecG</fullName>
    </recommendedName>
</protein>
<organism evidence="13">
    <name type="scientific">Candidatus Thiocaldithrix dubininis</name>
    <dbReference type="NCBI Taxonomy" id="3080823"/>
    <lineage>
        <taxon>Bacteria</taxon>
        <taxon>Pseudomonadati</taxon>
        <taxon>Pseudomonadota</taxon>
        <taxon>Gammaproteobacteria</taxon>
        <taxon>Thiotrichales</taxon>
        <taxon>Thiotrichaceae</taxon>
        <taxon>Candidatus Thiocaldithrix</taxon>
    </lineage>
</organism>
<dbReference type="EMBL" id="CP124755">
    <property type="protein sequence ID" value="WGZ90073.1"/>
    <property type="molecule type" value="Genomic_DNA"/>
</dbReference>
<dbReference type="PANTHER" id="PTHR34182">
    <property type="entry name" value="PROTEIN-EXPORT MEMBRANE PROTEIN SECG"/>
    <property type="match status" value="1"/>
</dbReference>
<comment type="similarity">
    <text evidence="2 11">Belongs to the SecG family.</text>
</comment>
<reference evidence="13" key="2">
    <citation type="submission" date="2023-04" db="EMBL/GenBank/DDBJ databases">
        <authorList>
            <person name="Beletskiy A.V."/>
            <person name="Mardanov A.V."/>
            <person name="Ravin N.V."/>
        </authorList>
    </citation>
    <scope>NUCLEOTIDE SEQUENCE</scope>
    <source>
        <strain evidence="13">GKL-01</strain>
    </source>
</reference>
<keyword evidence="8 11" id="KW-1133">Transmembrane helix</keyword>
<evidence type="ECO:0000256" key="8">
    <source>
        <dbReference type="ARBA" id="ARBA00022989"/>
    </source>
</evidence>
<evidence type="ECO:0000256" key="2">
    <source>
        <dbReference type="ARBA" id="ARBA00008445"/>
    </source>
</evidence>
<comment type="function">
    <text evidence="11">Involved in protein export. Participates in an early event of protein translocation.</text>
</comment>
<dbReference type="GO" id="GO:0005886">
    <property type="term" value="C:plasma membrane"/>
    <property type="evidence" value="ECO:0007669"/>
    <property type="project" value="UniProtKB-SubCell"/>
</dbReference>
<feature type="region of interest" description="Disordered" evidence="12">
    <location>
        <begin position="133"/>
        <end position="162"/>
    </location>
</feature>
<feature type="region of interest" description="Disordered" evidence="12">
    <location>
        <begin position="91"/>
        <end position="117"/>
    </location>
</feature>
<evidence type="ECO:0000256" key="4">
    <source>
        <dbReference type="ARBA" id="ARBA00022448"/>
    </source>
</evidence>
<gene>
    <name evidence="13" type="primary">secG</name>
    <name evidence="13" type="ORF">QJT80_11265</name>
</gene>
<keyword evidence="5 11" id="KW-1003">Cell membrane</keyword>
<keyword evidence="6 11" id="KW-0812">Transmembrane</keyword>
<keyword evidence="10 11" id="KW-0472">Membrane</keyword>
<evidence type="ECO:0000256" key="5">
    <source>
        <dbReference type="ARBA" id="ARBA00022475"/>
    </source>
</evidence>
<dbReference type="Proteomes" id="UP001300672">
    <property type="component" value="Chromosome"/>
</dbReference>